<keyword evidence="4" id="KW-1185">Reference proteome</keyword>
<feature type="compositionally biased region" description="Pro residues" evidence="1">
    <location>
        <begin position="342"/>
        <end position="351"/>
    </location>
</feature>
<evidence type="ECO:0000256" key="1">
    <source>
        <dbReference type="SAM" id="MobiDB-lite"/>
    </source>
</evidence>
<proteinExistence type="predicted"/>
<reference evidence="3 4" key="1">
    <citation type="submission" date="2015-10" db="EMBL/GenBank/DDBJ databases">
        <title>Draft genome sequence of Streptomyces bungoensis DSM 41781, type strain for the species Streptomyces bungoensis.</title>
        <authorList>
            <person name="Ruckert C."/>
            <person name="Winkler A."/>
            <person name="Kalinowski J."/>
            <person name="Kampfer P."/>
            <person name="Glaeser S."/>
        </authorList>
    </citation>
    <scope>NUCLEOTIDE SEQUENCE [LARGE SCALE GENOMIC DNA]</scope>
    <source>
        <strain evidence="3 4">DSM 41781</strain>
    </source>
</reference>
<keyword evidence="2" id="KW-1133">Transmembrane helix</keyword>
<feature type="region of interest" description="Disordered" evidence="1">
    <location>
        <begin position="1"/>
        <end position="171"/>
    </location>
</feature>
<dbReference type="RefSeq" id="WP_061923988.1">
    <property type="nucleotide sequence ID" value="NZ_KQ948859.1"/>
</dbReference>
<keyword evidence="2" id="KW-0812">Transmembrane</keyword>
<dbReference type="AlphaFoldDB" id="A0A101T0A0"/>
<dbReference type="STRING" id="285568.AQJ66_20280"/>
<dbReference type="EMBL" id="LMWX01000031">
    <property type="protein sequence ID" value="KUN83228.1"/>
    <property type="molecule type" value="Genomic_DNA"/>
</dbReference>
<feature type="transmembrane region" description="Helical" evidence="2">
    <location>
        <begin position="183"/>
        <end position="203"/>
    </location>
</feature>
<evidence type="ECO:0000256" key="2">
    <source>
        <dbReference type="SAM" id="Phobius"/>
    </source>
</evidence>
<comment type="caution">
    <text evidence="3">The sequence shown here is derived from an EMBL/GenBank/DDBJ whole genome shotgun (WGS) entry which is preliminary data.</text>
</comment>
<protein>
    <submittedName>
        <fullName evidence="3">Uncharacterized protein</fullName>
    </submittedName>
</protein>
<feature type="compositionally biased region" description="Low complexity" evidence="1">
    <location>
        <begin position="232"/>
        <end position="323"/>
    </location>
</feature>
<feature type="region of interest" description="Disordered" evidence="1">
    <location>
        <begin position="207"/>
        <end position="351"/>
    </location>
</feature>
<accession>A0A101T0A0</accession>
<evidence type="ECO:0000313" key="4">
    <source>
        <dbReference type="Proteomes" id="UP000053024"/>
    </source>
</evidence>
<keyword evidence="2" id="KW-0472">Membrane</keyword>
<evidence type="ECO:0000313" key="3">
    <source>
        <dbReference type="EMBL" id="KUN83228.1"/>
    </source>
</evidence>
<name>A0A101T0A0_9ACTN</name>
<feature type="compositionally biased region" description="Low complexity" evidence="1">
    <location>
        <begin position="83"/>
        <end position="93"/>
    </location>
</feature>
<sequence length="351" mass="34483">MPGEHTQWFQETSTFPANTGARAAGDPLPGRGTLPGAGPSPAGPGAADTGTPRVGRAVPAGPEDTVALRRIPRQPGPADLRRSPAARPAPDARPVGRTDAAPDPGHTAVRTPQGAPHTSWSAPETSAGDPRHDPHEVTVQMDAVQLGGIRLSPAAGTPRPAGRDDGPVFVDESGRRSRRFRRLGMLLGLACAVYAVVILATLLSGSSDAPWIPVPRNEEEPAGRVDVPPVPAESAPSSAGPSGSPAARPSAGGGTAPAPGTGAHTPGSPAGTRPAASGTSSGSAVTGGSSPATRPATPSGGTGTSPSSPAGGASSPSASPVGGLHPSLPPIAFEAPVNGAPAPDPSPEPDH</sequence>
<feature type="compositionally biased region" description="Low complexity" evidence="1">
    <location>
        <begin position="36"/>
        <end position="47"/>
    </location>
</feature>
<feature type="compositionally biased region" description="Polar residues" evidence="1">
    <location>
        <begin position="7"/>
        <end position="17"/>
    </location>
</feature>
<dbReference type="Proteomes" id="UP000053024">
    <property type="component" value="Unassembled WGS sequence"/>
</dbReference>
<organism evidence="3 4">
    <name type="scientific">Streptomyces bungoensis</name>
    <dbReference type="NCBI Taxonomy" id="285568"/>
    <lineage>
        <taxon>Bacteria</taxon>
        <taxon>Bacillati</taxon>
        <taxon>Actinomycetota</taxon>
        <taxon>Actinomycetes</taxon>
        <taxon>Kitasatosporales</taxon>
        <taxon>Streptomycetaceae</taxon>
        <taxon>Streptomyces</taxon>
    </lineage>
</organism>
<gene>
    <name evidence="3" type="ORF">AQJ66_20280</name>
</gene>
<dbReference type="OrthoDB" id="4307327at2"/>